<dbReference type="PANTHER" id="PTHR10670">
    <property type="entry name" value="DNA POLYMERASE EPSILON CATALYTIC SUBUNIT A"/>
    <property type="match status" value="1"/>
</dbReference>
<keyword evidence="1" id="KW-0479">Metal-binding</keyword>
<dbReference type="EC" id="2.7.7.7" evidence="1"/>
<keyword evidence="1" id="KW-0411">Iron-sulfur</keyword>
<dbReference type="PANTHER" id="PTHR10670:SF0">
    <property type="entry name" value="DNA POLYMERASE EPSILON CATALYTIC SUBUNIT A"/>
    <property type="match status" value="1"/>
</dbReference>
<evidence type="ECO:0000259" key="2">
    <source>
        <dbReference type="SMART" id="SM01159"/>
    </source>
</evidence>
<accession>A0A2N9H1P4</accession>
<dbReference type="GO" id="GO:0003677">
    <property type="term" value="F:DNA binding"/>
    <property type="evidence" value="ECO:0007669"/>
    <property type="project" value="UniProtKB-KW"/>
</dbReference>
<organism evidence="3">
    <name type="scientific">Fagus sylvatica</name>
    <name type="common">Beechnut</name>
    <dbReference type="NCBI Taxonomy" id="28930"/>
    <lineage>
        <taxon>Eukaryota</taxon>
        <taxon>Viridiplantae</taxon>
        <taxon>Streptophyta</taxon>
        <taxon>Embryophyta</taxon>
        <taxon>Tracheophyta</taxon>
        <taxon>Spermatophyta</taxon>
        <taxon>Magnoliopsida</taxon>
        <taxon>eudicotyledons</taxon>
        <taxon>Gunneridae</taxon>
        <taxon>Pentapetalae</taxon>
        <taxon>rosids</taxon>
        <taxon>fabids</taxon>
        <taxon>Fagales</taxon>
        <taxon>Fagaceae</taxon>
        <taxon>Fagus</taxon>
    </lineage>
</organism>
<protein>
    <recommendedName>
        <fullName evidence="1">DNA polymerase epsilon catalytic subunit</fullName>
        <ecNumber evidence="1">2.7.7.7</ecNumber>
    </recommendedName>
</protein>
<dbReference type="GO" id="GO:0003887">
    <property type="term" value="F:DNA-directed DNA polymerase activity"/>
    <property type="evidence" value="ECO:0007669"/>
    <property type="project" value="UniProtKB-KW"/>
</dbReference>
<comment type="similarity">
    <text evidence="1">Belongs to the DNA polymerase type-B family.</text>
</comment>
<gene>
    <name evidence="3" type="ORF">FSB_LOCUS33443</name>
</gene>
<dbReference type="GO" id="GO:0006297">
    <property type="term" value="P:nucleotide-excision repair, DNA gap filling"/>
    <property type="evidence" value="ECO:0007669"/>
    <property type="project" value="TreeGrafter"/>
</dbReference>
<feature type="domain" description="DNA polymerase epsilon catalytic subunit A C-terminal" evidence="2">
    <location>
        <begin position="9"/>
        <end position="175"/>
    </location>
</feature>
<evidence type="ECO:0000256" key="1">
    <source>
        <dbReference type="RuleBase" id="RU365029"/>
    </source>
</evidence>
<keyword evidence="1" id="KW-0238">DNA-binding</keyword>
<comment type="cofactor">
    <cofactor evidence="1">
        <name>[4Fe-4S] cluster</name>
        <dbReference type="ChEBI" id="CHEBI:49883"/>
    </cofactor>
</comment>
<proteinExistence type="inferred from homology"/>
<dbReference type="Pfam" id="PF08490">
    <property type="entry name" value="DUF1744"/>
    <property type="match status" value="1"/>
</dbReference>
<dbReference type="GO" id="GO:0000278">
    <property type="term" value="P:mitotic cell cycle"/>
    <property type="evidence" value="ECO:0007669"/>
    <property type="project" value="TreeGrafter"/>
</dbReference>
<dbReference type="GO" id="GO:0006272">
    <property type="term" value="P:leading strand elongation"/>
    <property type="evidence" value="ECO:0007669"/>
    <property type="project" value="TreeGrafter"/>
</dbReference>
<dbReference type="GO" id="GO:0006287">
    <property type="term" value="P:base-excision repair, gap-filling"/>
    <property type="evidence" value="ECO:0007669"/>
    <property type="project" value="TreeGrafter"/>
</dbReference>
<reference evidence="3" key="1">
    <citation type="submission" date="2018-02" db="EMBL/GenBank/DDBJ databases">
        <authorList>
            <person name="Cohen D.B."/>
            <person name="Kent A.D."/>
        </authorList>
    </citation>
    <scope>NUCLEOTIDE SEQUENCE</scope>
</reference>
<dbReference type="EMBL" id="OIVN01002671">
    <property type="protein sequence ID" value="SPD05561.1"/>
    <property type="molecule type" value="Genomic_DNA"/>
</dbReference>
<evidence type="ECO:0000313" key="3">
    <source>
        <dbReference type="EMBL" id="SPD05561.1"/>
    </source>
</evidence>
<keyword evidence="1" id="KW-0863">Zinc-finger</keyword>
<dbReference type="GO" id="GO:0008270">
    <property type="term" value="F:zinc ion binding"/>
    <property type="evidence" value="ECO:0007669"/>
    <property type="project" value="UniProtKB-KW"/>
</dbReference>
<keyword evidence="1" id="KW-0862">Zinc</keyword>
<keyword evidence="1" id="KW-0235">DNA replication</keyword>
<keyword evidence="1" id="KW-0539">Nucleus</keyword>
<dbReference type="SMART" id="SM01159">
    <property type="entry name" value="DUF1744"/>
    <property type="match status" value="1"/>
</dbReference>
<dbReference type="InterPro" id="IPR013697">
    <property type="entry name" value="DNA_pol_e_suA_C"/>
</dbReference>
<name>A0A2N9H1P4_FAGSY</name>
<keyword evidence="1" id="KW-0808">Transferase</keyword>
<dbReference type="GO" id="GO:0045004">
    <property type="term" value="P:DNA replication proofreading"/>
    <property type="evidence" value="ECO:0007669"/>
    <property type="project" value="TreeGrafter"/>
</dbReference>
<keyword evidence="1" id="KW-0548">Nucleotidyltransferase</keyword>
<dbReference type="GO" id="GO:0051539">
    <property type="term" value="F:4 iron, 4 sulfur cluster binding"/>
    <property type="evidence" value="ECO:0007669"/>
    <property type="project" value="UniProtKB-KW"/>
</dbReference>
<comment type="subcellular location">
    <subcellularLocation>
        <location evidence="1">Nucleus</location>
    </subcellularLocation>
</comment>
<keyword evidence="1" id="KW-0408">Iron</keyword>
<comment type="catalytic activity">
    <reaction evidence="1">
        <text>DNA(n) + a 2'-deoxyribonucleoside 5'-triphosphate = DNA(n+1) + diphosphate</text>
        <dbReference type="Rhea" id="RHEA:22508"/>
        <dbReference type="Rhea" id="RHEA-COMP:17339"/>
        <dbReference type="Rhea" id="RHEA-COMP:17340"/>
        <dbReference type="ChEBI" id="CHEBI:33019"/>
        <dbReference type="ChEBI" id="CHEBI:61560"/>
        <dbReference type="ChEBI" id="CHEBI:173112"/>
        <dbReference type="EC" id="2.7.7.7"/>
    </reaction>
</comment>
<dbReference type="AlphaFoldDB" id="A0A2N9H1P4"/>
<sequence>MKALLADPEVEGIYETKVPLEFNAILQSGCVCKVDKTAKKRNIKGAIGFNAILQSGCVYAVTFGNVYADAILQHLYRWLCSPQSKLHDPALHRILHKVMQMVFALLLADFRKLGATIIFANFSKVIIDTGKFDLSAAKAYCDSLLKTLQNRDLFEWIELEPLNFWHSLLFMDQGIDTVAEGEIPLVAAKGYDGNKTIGYRLYRELMPFLFLRSFKRFAHNACGNGPMVLVFWYVA</sequence>
<dbReference type="InterPro" id="IPR029703">
    <property type="entry name" value="POL2"/>
</dbReference>
<keyword evidence="1" id="KW-0239">DNA-directed DNA polymerase</keyword>
<dbReference type="GO" id="GO:0008622">
    <property type="term" value="C:epsilon DNA polymerase complex"/>
    <property type="evidence" value="ECO:0007669"/>
    <property type="project" value="InterPro"/>
</dbReference>
<comment type="function">
    <text evidence="1">DNA polymerase II participates in chromosomal DNA replication.</text>
</comment>
<keyword evidence="1" id="KW-0004">4Fe-4S</keyword>
<dbReference type="GO" id="GO:0008310">
    <property type="term" value="F:single-stranded DNA 3'-5' DNA exonuclease activity"/>
    <property type="evidence" value="ECO:0007669"/>
    <property type="project" value="TreeGrafter"/>
</dbReference>